<organism evidence="1 3">
    <name type="scientific">Acetobacter cibinongensis</name>
    <dbReference type="NCBI Taxonomy" id="146475"/>
    <lineage>
        <taxon>Bacteria</taxon>
        <taxon>Pseudomonadati</taxon>
        <taxon>Pseudomonadota</taxon>
        <taxon>Alphaproteobacteria</taxon>
        <taxon>Acetobacterales</taxon>
        <taxon>Acetobacteraceae</taxon>
        <taxon>Acetobacter</taxon>
    </lineage>
</organism>
<dbReference type="EMBL" id="BAMV01000035">
    <property type="protein sequence ID" value="GAN61525.1"/>
    <property type="molecule type" value="Genomic_DNA"/>
</dbReference>
<evidence type="ECO:0000313" key="3">
    <source>
        <dbReference type="Proteomes" id="UP000032671"/>
    </source>
</evidence>
<sequence>MGTRAAIPEKRWDGSVACLKRAYRYRHLIENLLALLREWRAVAIRYEKTAKSFLAAIHVAVAVDCPQALTGPSVTQLINVSFIATPSPFSALFH</sequence>
<dbReference type="Proteomes" id="UP000321891">
    <property type="component" value="Unassembled WGS sequence"/>
</dbReference>
<name>A0A0D6N748_9PROT</name>
<accession>A0A6N3SU29</accession>
<evidence type="ECO:0000313" key="1">
    <source>
        <dbReference type="EMBL" id="GAN61525.1"/>
    </source>
</evidence>
<comment type="caution">
    <text evidence="1">The sequence shown here is derived from an EMBL/GenBank/DDBJ whole genome shotgun (WGS) entry which is preliminary data.</text>
</comment>
<accession>A0A0D6N748</accession>
<keyword evidence="4" id="KW-1185">Reference proteome</keyword>
<evidence type="ECO:0000313" key="4">
    <source>
        <dbReference type="Proteomes" id="UP000321891"/>
    </source>
</evidence>
<dbReference type="EMBL" id="BJVU01000012">
    <property type="protein sequence ID" value="GEL59716.1"/>
    <property type="molecule type" value="Genomic_DNA"/>
</dbReference>
<gene>
    <name evidence="1" type="ORF">Abci_035_001</name>
    <name evidence="2" type="ORF">ACI01nite_23180</name>
</gene>
<protein>
    <submittedName>
        <fullName evidence="1">Transposase</fullName>
    </submittedName>
</protein>
<dbReference type="AlphaFoldDB" id="A0A0D6N748"/>
<reference evidence="1 3" key="1">
    <citation type="submission" date="2012-11" db="EMBL/GenBank/DDBJ databases">
        <title>Whole genome sequence of Acetobacter cibinongensis 4H-1.</title>
        <authorList>
            <person name="Azuma Y."/>
            <person name="Higashiura N."/>
            <person name="Hirakawa H."/>
            <person name="Matsushita K."/>
        </authorList>
    </citation>
    <scope>NUCLEOTIDE SEQUENCE [LARGE SCALE GENOMIC DNA]</scope>
    <source>
        <strain evidence="1 3">4H-1</strain>
    </source>
</reference>
<proteinExistence type="predicted"/>
<dbReference type="Proteomes" id="UP000032671">
    <property type="component" value="Unassembled WGS sequence"/>
</dbReference>
<evidence type="ECO:0000313" key="2">
    <source>
        <dbReference type="EMBL" id="GEL59716.1"/>
    </source>
</evidence>
<reference evidence="2 4" key="2">
    <citation type="submission" date="2019-07" db="EMBL/GenBank/DDBJ databases">
        <title>Whole genome shotgun sequence of Acetobacter cibinongensis NBRC 16605.</title>
        <authorList>
            <person name="Hosoyama A."/>
            <person name="Uohara A."/>
            <person name="Ohji S."/>
            <person name="Ichikawa N."/>
        </authorList>
    </citation>
    <scope>NUCLEOTIDE SEQUENCE [LARGE SCALE GENOMIC DNA]</scope>
    <source>
        <strain evidence="2 4">NBRC 16605</strain>
    </source>
</reference>